<dbReference type="AlphaFoldDB" id="C5Y1Q0"/>
<accession>C5Y1Q0</accession>
<name>C5Y1Q0_SORBI</name>
<organism evidence="2 3">
    <name type="scientific">Sorghum bicolor</name>
    <name type="common">Sorghum</name>
    <name type="synonym">Sorghum vulgare</name>
    <dbReference type="NCBI Taxonomy" id="4558"/>
    <lineage>
        <taxon>Eukaryota</taxon>
        <taxon>Viridiplantae</taxon>
        <taxon>Streptophyta</taxon>
        <taxon>Embryophyta</taxon>
        <taxon>Tracheophyta</taxon>
        <taxon>Spermatophyta</taxon>
        <taxon>Magnoliopsida</taxon>
        <taxon>Liliopsida</taxon>
        <taxon>Poales</taxon>
        <taxon>Poaceae</taxon>
        <taxon>PACMAD clade</taxon>
        <taxon>Panicoideae</taxon>
        <taxon>Andropogonodae</taxon>
        <taxon>Andropogoneae</taxon>
        <taxon>Sorghinae</taxon>
        <taxon>Sorghum</taxon>
    </lineage>
</organism>
<feature type="domain" description="TLDc" evidence="1">
    <location>
        <begin position="62"/>
        <end position="123"/>
    </location>
</feature>
<dbReference type="InterPro" id="IPR006571">
    <property type="entry name" value="TLDc_dom"/>
</dbReference>
<dbReference type="InParanoid" id="C5Y1Q0"/>
<keyword evidence="3" id="KW-1185">Reference proteome</keyword>
<protein>
    <recommendedName>
        <fullName evidence="1">TLDc domain-containing protein</fullName>
    </recommendedName>
</protein>
<dbReference type="HOGENOM" id="CLU_103964_0_0_1"/>
<gene>
    <name evidence="2" type="ORF">SORBI_3005G099700</name>
</gene>
<evidence type="ECO:0000313" key="2">
    <source>
        <dbReference type="EMBL" id="EES08347.1"/>
    </source>
</evidence>
<dbReference type="Gramene" id="EES08347">
    <property type="protein sequence ID" value="EES08347"/>
    <property type="gene ID" value="SORBI_3005G099700"/>
</dbReference>
<dbReference type="Proteomes" id="UP000000768">
    <property type="component" value="Chromosome 5"/>
</dbReference>
<reference evidence="3" key="2">
    <citation type="journal article" date="2018" name="Plant J.">
        <title>The Sorghum bicolor reference genome: improved assembly, gene annotations, a transcriptome atlas, and signatures of genome organization.</title>
        <authorList>
            <person name="McCormick R.F."/>
            <person name="Truong S.K."/>
            <person name="Sreedasyam A."/>
            <person name="Jenkins J."/>
            <person name="Shu S."/>
            <person name="Sims D."/>
            <person name="Kennedy M."/>
            <person name="Amirebrahimi M."/>
            <person name="Weers B.D."/>
            <person name="McKinley B."/>
            <person name="Mattison A."/>
            <person name="Morishige D.T."/>
            <person name="Grimwood J."/>
            <person name="Schmutz J."/>
            <person name="Mullet J.E."/>
        </authorList>
    </citation>
    <scope>NUCLEOTIDE SEQUENCE [LARGE SCALE GENOMIC DNA]</scope>
    <source>
        <strain evidence="3">cv. BTx623</strain>
    </source>
</reference>
<dbReference type="OMA" id="PRSFFNW"/>
<sequence length="243" mass="26271">MAAFMARGRAMASSRPSFVTPRSFFNWGKGASQAEPPPPQLQFAYHDVELPFPMSLVAKTHLRDRELKCCYKATVDGFSATDFHRRCDFKGPCVVLGYTGGGFRPEGYRSTDDYYDTLDAFLFYWPDELAAPAEAATETSPLPPPVVLPKVGGSGAALFDYSRGGPQFGADGLLIGPPLTAVMGVFTGPDSSAGVGDLRSARSRLGLSYARRPDGKESLFGDEGRAQFAEVLVFCNPRIASLY</sequence>
<evidence type="ECO:0000313" key="3">
    <source>
        <dbReference type="Proteomes" id="UP000000768"/>
    </source>
</evidence>
<dbReference type="EMBL" id="CM000764">
    <property type="protein sequence ID" value="EES08347.1"/>
    <property type="molecule type" value="Genomic_DNA"/>
</dbReference>
<dbReference type="Pfam" id="PF07534">
    <property type="entry name" value="TLD"/>
    <property type="match status" value="1"/>
</dbReference>
<dbReference type="STRING" id="4558.C5Y1Q0"/>
<reference evidence="2 3" key="1">
    <citation type="journal article" date="2009" name="Nature">
        <title>The Sorghum bicolor genome and the diversification of grasses.</title>
        <authorList>
            <person name="Paterson A.H."/>
            <person name="Bowers J.E."/>
            <person name="Bruggmann R."/>
            <person name="Dubchak I."/>
            <person name="Grimwood J."/>
            <person name="Gundlach H."/>
            <person name="Haberer G."/>
            <person name="Hellsten U."/>
            <person name="Mitros T."/>
            <person name="Poliakov A."/>
            <person name="Schmutz J."/>
            <person name="Spannagl M."/>
            <person name="Tang H."/>
            <person name="Wang X."/>
            <person name="Wicker T."/>
            <person name="Bharti A.K."/>
            <person name="Chapman J."/>
            <person name="Feltus F.A."/>
            <person name="Gowik U."/>
            <person name="Grigoriev I.V."/>
            <person name="Lyons E."/>
            <person name="Maher C.A."/>
            <person name="Martis M."/>
            <person name="Narechania A."/>
            <person name="Otillar R.P."/>
            <person name="Penning B.W."/>
            <person name="Salamov A.A."/>
            <person name="Wang Y."/>
            <person name="Zhang L."/>
            <person name="Carpita N.C."/>
            <person name="Freeling M."/>
            <person name="Gingle A.R."/>
            <person name="Hash C.T."/>
            <person name="Keller B."/>
            <person name="Klein P."/>
            <person name="Kresovich S."/>
            <person name="McCann M.C."/>
            <person name="Ming R."/>
            <person name="Peterson D.G."/>
            <person name="Mehboob-ur-Rahman"/>
            <person name="Ware D."/>
            <person name="Westhoff P."/>
            <person name="Mayer K.F."/>
            <person name="Messing J."/>
            <person name="Rokhsar D.S."/>
        </authorList>
    </citation>
    <scope>NUCLEOTIDE SEQUENCE [LARGE SCALE GENOMIC DNA]</scope>
    <source>
        <strain evidence="3">cv. BTx623</strain>
    </source>
</reference>
<proteinExistence type="predicted"/>
<dbReference type="eggNOG" id="KOG4711">
    <property type="taxonomic scope" value="Eukaryota"/>
</dbReference>
<evidence type="ECO:0000259" key="1">
    <source>
        <dbReference type="Pfam" id="PF07534"/>
    </source>
</evidence>